<proteinExistence type="predicted"/>
<keyword evidence="2" id="KW-1185">Reference proteome</keyword>
<dbReference type="KEGG" id="ajg:KKR91_00225"/>
<organism evidence="1 2">
    <name type="scientific">Arthrobacter jiangjiafuii</name>
    <dbReference type="NCBI Taxonomy" id="2817475"/>
    <lineage>
        <taxon>Bacteria</taxon>
        <taxon>Bacillati</taxon>
        <taxon>Actinomycetota</taxon>
        <taxon>Actinomycetes</taxon>
        <taxon>Micrococcales</taxon>
        <taxon>Micrococcaceae</taxon>
        <taxon>Arthrobacter</taxon>
    </lineage>
</organism>
<evidence type="ECO:0000313" key="1">
    <source>
        <dbReference type="EMBL" id="QWC10132.1"/>
    </source>
</evidence>
<evidence type="ECO:0000313" key="2">
    <source>
        <dbReference type="Proteomes" id="UP000676885"/>
    </source>
</evidence>
<sequence>MAITNFFRDRNGRIRIIEPPNRPILAAAGFGVAAMMALTPKYQNLMGGLSKAAFILWAILETGSGRSPFRRTLGAAALAREVLPRG</sequence>
<accession>A0A975M576</accession>
<dbReference type="Proteomes" id="UP000676885">
    <property type="component" value="Chromosome"/>
</dbReference>
<protein>
    <submittedName>
        <fullName evidence="1">Uncharacterized protein</fullName>
    </submittedName>
</protein>
<name>A0A975M576_9MICC</name>
<gene>
    <name evidence="1" type="ORF">KKR91_00225</name>
</gene>
<dbReference type="RefSeq" id="WP_210227069.1">
    <property type="nucleotide sequence ID" value="NZ_CP076022.1"/>
</dbReference>
<dbReference type="EMBL" id="CP076022">
    <property type="protein sequence ID" value="QWC10132.1"/>
    <property type="molecule type" value="Genomic_DNA"/>
</dbReference>
<reference evidence="1 2" key="1">
    <citation type="submission" date="2021-05" db="EMBL/GenBank/DDBJ databases">
        <title>Novel species in genus Arthrobacter.</title>
        <authorList>
            <person name="Zhang G."/>
        </authorList>
    </citation>
    <scope>NUCLEOTIDE SEQUENCE [LARGE SCALE GENOMIC DNA]</scope>
    <source>
        <strain evidence="2">zg-ZUI227</strain>
    </source>
</reference>
<dbReference type="AlphaFoldDB" id="A0A975M576"/>